<evidence type="ECO:0000313" key="2">
    <source>
        <dbReference type="EMBL" id="UOO95933.1"/>
    </source>
</evidence>
<reference evidence="2" key="1">
    <citation type="submission" date="2022-04" db="EMBL/GenBank/DDBJ databases">
        <title>Sequencing and genomic assembly of Halococcus dombrowskii.</title>
        <authorList>
            <person name="Lim S.W."/>
            <person name="MacLea K.S."/>
        </authorList>
    </citation>
    <scope>NUCLEOTIDE SEQUENCE</scope>
    <source>
        <strain evidence="2">H4</strain>
    </source>
</reference>
<feature type="transmembrane region" description="Helical" evidence="1">
    <location>
        <begin position="42"/>
        <end position="65"/>
    </location>
</feature>
<keyword evidence="1" id="KW-0472">Membrane</keyword>
<feature type="transmembrane region" description="Helical" evidence="1">
    <location>
        <begin position="104"/>
        <end position="123"/>
    </location>
</feature>
<dbReference type="AlphaFoldDB" id="A0AAX3ATF0"/>
<feature type="transmembrane region" description="Helical" evidence="1">
    <location>
        <begin position="12"/>
        <end position="30"/>
    </location>
</feature>
<dbReference type="EMBL" id="CP095005">
    <property type="protein sequence ID" value="UOO95933.1"/>
    <property type="molecule type" value="Genomic_DNA"/>
</dbReference>
<evidence type="ECO:0000256" key="1">
    <source>
        <dbReference type="SAM" id="Phobius"/>
    </source>
</evidence>
<dbReference type="RefSeq" id="WP_244704251.1">
    <property type="nucleotide sequence ID" value="NZ_BAAADN010000039.1"/>
</dbReference>
<feature type="transmembrane region" description="Helical" evidence="1">
    <location>
        <begin position="77"/>
        <end position="98"/>
    </location>
</feature>
<gene>
    <name evidence="2" type="ORF">MUK72_04305</name>
</gene>
<name>A0AAX3ATF0_HALDO</name>
<dbReference type="GeneID" id="71761043"/>
<proteinExistence type="predicted"/>
<sequence length="161" mass="17708">MDLETRRVVNEELWRSIVWAGIGLFGWGILAGETALLEANVLTLLSVPFLTWTVLTTTMIGTRIVTGTELQVQSKTGLSLFVTLGVLAGGVASLFLVAVVGYSALSISSLYVAISAITVLWVWHTVFPNFEPRTLPSSPFISSQRPLHSRQNRIMNRYPCK</sequence>
<evidence type="ECO:0000313" key="3">
    <source>
        <dbReference type="Proteomes" id="UP000830542"/>
    </source>
</evidence>
<keyword evidence="1" id="KW-0812">Transmembrane</keyword>
<accession>A0AAX3ATF0</accession>
<dbReference type="KEGG" id="hdo:MUK72_04305"/>
<protein>
    <submittedName>
        <fullName evidence="2">Uncharacterized protein</fullName>
    </submittedName>
</protein>
<dbReference type="Proteomes" id="UP000830542">
    <property type="component" value="Chromosome"/>
</dbReference>
<keyword evidence="3" id="KW-1185">Reference proteome</keyword>
<keyword evidence="1" id="KW-1133">Transmembrane helix</keyword>
<organism evidence="2 3">
    <name type="scientific">Halococcus dombrowskii</name>
    <dbReference type="NCBI Taxonomy" id="179637"/>
    <lineage>
        <taxon>Archaea</taxon>
        <taxon>Methanobacteriati</taxon>
        <taxon>Methanobacteriota</taxon>
        <taxon>Stenosarchaea group</taxon>
        <taxon>Halobacteria</taxon>
        <taxon>Halobacteriales</taxon>
        <taxon>Halococcaceae</taxon>
        <taxon>Halococcus</taxon>
    </lineage>
</organism>